<dbReference type="Proteomes" id="UP000741013">
    <property type="component" value="Unassembled WGS sequence"/>
</dbReference>
<evidence type="ECO:0000256" key="1">
    <source>
        <dbReference type="SAM" id="MobiDB-lite"/>
    </source>
</evidence>
<dbReference type="RefSeq" id="WP_209668355.1">
    <property type="nucleotide sequence ID" value="NZ_JAGGMS010000001.1"/>
</dbReference>
<dbReference type="NCBIfam" id="TIGR04267">
    <property type="entry name" value="mod_HExxH"/>
    <property type="match status" value="1"/>
</dbReference>
<organism evidence="2 3">
    <name type="scientific">Amycolatopsis magusensis</name>
    <dbReference type="NCBI Taxonomy" id="882444"/>
    <lineage>
        <taxon>Bacteria</taxon>
        <taxon>Bacillati</taxon>
        <taxon>Actinomycetota</taxon>
        <taxon>Actinomycetes</taxon>
        <taxon>Pseudonocardiales</taxon>
        <taxon>Pseudonocardiaceae</taxon>
        <taxon>Amycolatopsis</taxon>
    </lineage>
</organism>
<sequence length="505" mass="55302">MEQVRTPVAELDRRLSESRPFGNSTDIHEKFESVQAHWLARMGNGIPAAAELADLVGQADPRQRYRTLGDTALRSVIVRYIGRAAAGADPATMPDEDDEVLRQSIEQLDKGHARCLLAGDDTADNRLGADDHHGWVWLADTFETAPGRVTREVLARYSQIPLDAPAPAEVGMLRKGVRLLETLMPNLARSALGHTHVAAVIAPLGHWADMRSTSLIQVGGGIFLGKPALRNPWVAAECLLHESVHQKLYDFRHGHTLLARDFAAEDLGPQPSVVVPWRSPGSGRENAWDTFRALSAVHVYVHLAVLGSAAEEREAELAEEFGSLSDAQPRMVTARTAAERAHFLAEGLRESCWDELGPAGRLLIDWLQATLEAHDPCPPPKGADLHLLMDRYLGEARTVAARSLPAEFTGKLSLLMADEIAAVQAILVIAGSEQARTQFEQRISRLPRHGSETGFVEMRTVIADSLRNLSQDGYRLIPAGGDDVHQTLRKMIDDSSNRIAVEILS</sequence>
<evidence type="ECO:0000313" key="2">
    <source>
        <dbReference type="EMBL" id="MBP2185468.1"/>
    </source>
</evidence>
<name>A0ABS4Q308_9PSEU</name>
<feature type="region of interest" description="Disordered" evidence="1">
    <location>
        <begin position="1"/>
        <end position="22"/>
    </location>
</feature>
<reference evidence="2 3" key="1">
    <citation type="submission" date="2021-03" db="EMBL/GenBank/DDBJ databases">
        <title>Sequencing the genomes of 1000 actinobacteria strains.</title>
        <authorList>
            <person name="Klenk H.-P."/>
        </authorList>
    </citation>
    <scope>NUCLEOTIDE SEQUENCE [LARGE SCALE GENOMIC DNA]</scope>
    <source>
        <strain evidence="2 3">DSM 45510</strain>
    </source>
</reference>
<dbReference type="InterPro" id="IPR026337">
    <property type="entry name" value="AKG_HExxH"/>
</dbReference>
<protein>
    <recommendedName>
        <fullName evidence="4">HEXXH motif-containing protein</fullName>
    </recommendedName>
</protein>
<gene>
    <name evidence="2" type="ORF">JOM49_006994</name>
</gene>
<accession>A0ABS4Q308</accession>
<evidence type="ECO:0008006" key="4">
    <source>
        <dbReference type="Google" id="ProtNLM"/>
    </source>
</evidence>
<comment type="caution">
    <text evidence="2">The sequence shown here is derived from an EMBL/GenBank/DDBJ whole genome shotgun (WGS) entry which is preliminary data.</text>
</comment>
<proteinExistence type="predicted"/>
<dbReference type="EMBL" id="JAGGMS010000001">
    <property type="protein sequence ID" value="MBP2185468.1"/>
    <property type="molecule type" value="Genomic_DNA"/>
</dbReference>
<keyword evidence="3" id="KW-1185">Reference proteome</keyword>
<evidence type="ECO:0000313" key="3">
    <source>
        <dbReference type="Proteomes" id="UP000741013"/>
    </source>
</evidence>